<feature type="compositionally biased region" description="Basic residues" evidence="4">
    <location>
        <begin position="573"/>
        <end position="582"/>
    </location>
</feature>
<organism evidence="6 7">
    <name type="scientific">Knufia fluminis</name>
    <dbReference type="NCBI Taxonomy" id="191047"/>
    <lineage>
        <taxon>Eukaryota</taxon>
        <taxon>Fungi</taxon>
        <taxon>Dikarya</taxon>
        <taxon>Ascomycota</taxon>
        <taxon>Pezizomycotina</taxon>
        <taxon>Eurotiomycetes</taxon>
        <taxon>Chaetothyriomycetidae</taxon>
        <taxon>Chaetothyriales</taxon>
        <taxon>Trichomeriaceae</taxon>
        <taxon>Knufia</taxon>
    </lineage>
</organism>
<dbReference type="EMBL" id="JAKLMC020000004">
    <property type="protein sequence ID" value="KAK5956706.1"/>
    <property type="molecule type" value="Genomic_DNA"/>
</dbReference>
<dbReference type="PANTHER" id="PTHR48032">
    <property type="entry name" value="RNA-BINDING PROTEIN MUSASHI HOMOLOG RBP6"/>
    <property type="match status" value="1"/>
</dbReference>
<feature type="compositionally biased region" description="Low complexity" evidence="4">
    <location>
        <begin position="339"/>
        <end position="357"/>
    </location>
</feature>
<dbReference type="FunFam" id="3.30.70.330:FF:000025">
    <property type="entry name" value="RNA-binding protein Musashi homolog 2 isoform X1"/>
    <property type="match status" value="1"/>
</dbReference>
<feature type="region of interest" description="Disordered" evidence="4">
    <location>
        <begin position="1"/>
        <end position="67"/>
    </location>
</feature>
<name>A0AAN8IAG4_9EURO</name>
<dbReference type="PROSITE" id="PS50102">
    <property type="entry name" value="RRM"/>
    <property type="match status" value="2"/>
</dbReference>
<dbReference type="GO" id="GO:0003729">
    <property type="term" value="F:mRNA binding"/>
    <property type="evidence" value="ECO:0007669"/>
    <property type="project" value="TreeGrafter"/>
</dbReference>
<dbReference type="Pfam" id="PF00076">
    <property type="entry name" value="RRM_1"/>
    <property type="match status" value="2"/>
</dbReference>
<protein>
    <recommendedName>
        <fullName evidence="5">RRM domain-containing protein</fullName>
    </recommendedName>
</protein>
<keyword evidence="1" id="KW-0677">Repeat</keyword>
<dbReference type="InterPro" id="IPR035979">
    <property type="entry name" value="RBD_domain_sf"/>
</dbReference>
<accession>A0AAN8IAG4</accession>
<feature type="compositionally biased region" description="Low complexity" evidence="4">
    <location>
        <begin position="445"/>
        <end position="504"/>
    </location>
</feature>
<evidence type="ECO:0000256" key="3">
    <source>
        <dbReference type="PROSITE-ProRule" id="PRU00176"/>
    </source>
</evidence>
<dbReference type="PANTHER" id="PTHR48032:SF6">
    <property type="entry name" value="RNA-BINDING (RRM_RBD_RNP MOTIFS) FAMILY PROTEIN"/>
    <property type="match status" value="1"/>
</dbReference>
<evidence type="ECO:0000256" key="4">
    <source>
        <dbReference type="SAM" id="MobiDB-lite"/>
    </source>
</evidence>
<evidence type="ECO:0000313" key="6">
    <source>
        <dbReference type="EMBL" id="KAK5956706.1"/>
    </source>
</evidence>
<feature type="domain" description="RRM" evidence="5">
    <location>
        <begin position="234"/>
        <end position="311"/>
    </location>
</feature>
<feature type="region of interest" description="Disordered" evidence="4">
    <location>
        <begin position="438"/>
        <end position="582"/>
    </location>
</feature>
<dbReference type="SUPFAM" id="SSF54928">
    <property type="entry name" value="RNA-binding domain, RBD"/>
    <property type="match status" value="2"/>
</dbReference>
<gene>
    <name evidence="6" type="ORF">OHC33_002193</name>
</gene>
<dbReference type="Gene3D" id="3.30.70.330">
    <property type="match status" value="2"/>
</dbReference>
<feature type="region of interest" description="Disordered" evidence="4">
    <location>
        <begin position="305"/>
        <end position="357"/>
    </location>
</feature>
<feature type="compositionally biased region" description="Acidic residues" evidence="4">
    <location>
        <begin position="1"/>
        <end position="20"/>
    </location>
</feature>
<dbReference type="CDD" id="cd12330">
    <property type="entry name" value="RRM2_Hrp1p"/>
    <property type="match status" value="1"/>
</dbReference>
<reference evidence="6 7" key="1">
    <citation type="submission" date="2022-12" db="EMBL/GenBank/DDBJ databases">
        <title>Genomic features and morphological characterization of a novel Knufia sp. strain isolated from spacecraft assembly facility.</title>
        <authorList>
            <person name="Teixeira M."/>
            <person name="Chander A.M."/>
            <person name="Stajich J.E."/>
            <person name="Venkateswaran K."/>
        </authorList>
    </citation>
    <scope>NUCLEOTIDE SEQUENCE [LARGE SCALE GENOMIC DNA]</scope>
    <source>
        <strain evidence="6 7">FJI-L2-BK-P2</strain>
    </source>
</reference>
<dbReference type="Proteomes" id="UP001316803">
    <property type="component" value="Unassembled WGS sequence"/>
</dbReference>
<evidence type="ECO:0000256" key="1">
    <source>
        <dbReference type="ARBA" id="ARBA00022737"/>
    </source>
</evidence>
<sequence length="582" mass="64135">MAEEMEEDLFADLYDGEENATESKTNPPVPTESSAPAPAAAEVKEEPGYGEEPDTAAPPDSFDDYAGNNEYVKEEDATPMMGGDIERPQSTFAAASRDEPLQMKEDGKMFIGGLNWETTDESLYDYFSQFGEVQECTVMRDGASGRSRGFGFLTFKDPKVVNTVMVKEHFLDGKIVRPTFCERSVQKQVTLGSSPAARLARFRSPRKSYDKSLHKRAQIDPKRAIPRDEQEKTSKIFVGGVSQDATEDDFTAFFAQFGRVVDATLMMDKDTGRPRGFGFVTFDSEAAVERCLEFHPLEILNKPIEVKKAQPRGKMDQEEQDPRGGRKGKFSRDDRFDNHQSQQNQPQQNQNMMGQNGMTPQMMAQYWQKMQQYFAMMQQAMAAQSMGGMGNMNQMNPQMMAQMQQMQQMQGGGMQGMTPQMQQQMMQMMQMQNGMGMGGGGGGNQRNMGAAAARQAGFSAQEQQAFEQQKYEQQVARRSGSHHSGSGSARGGFNQQAQNQGGPQSWEGMYDGEPQPDGGSQNGRGNVGAVRNNTPQGNRPPKGPTPQPSNAPANAPTGPKNAGKPGANFRGGRGGRYHPYGR</sequence>
<evidence type="ECO:0000256" key="2">
    <source>
        <dbReference type="ARBA" id="ARBA00022884"/>
    </source>
</evidence>
<dbReference type="InterPro" id="IPR012677">
    <property type="entry name" value="Nucleotide-bd_a/b_plait_sf"/>
</dbReference>
<dbReference type="SMART" id="SM00360">
    <property type="entry name" value="RRM"/>
    <property type="match status" value="2"/>
</dbReference>
<comment type="caution">
    <text evidence="6">The sequence shown here is derived from an EMBL/GenBank/DDBJ whole genome shotgun (WGS) entry which is preliminary data.</text>
</comment>
<feature type="compositionally biased region" description="Basic and acidic residues" evidence="4">
    <location>
        <begin position="305"/>
        <end position="338"/>
    </location>
</feature>
<proteinExistence type="predicted"/>
<keyword evidence="7" id="KW-1185">Reference proteome</keyword>
<dbReference type="GO" id="GO:0006417">
    <property type="term" value="P:regulation of translation"/>
    <property type="evidence" value="ECO:0007669"/>
    <property type="project" value="TreeGrafter"/>
</dbReference>
<evidence type="ECO:0000259" key="5">
    <source>
        <dbReference type="PROSITE" id="PS50102"/>
    </source>
</evidence>
<evidence type="ECO:0000313" key="7">
    <source>
        <dbReference type="Proteomes" id="UP001316803"/>
    </source>
</evidence>
<dbReference type="AlphaFoldDB" id="A0AAN8IAG4"/>
<dbReference type="InterPro" id="IPR000504">
    <property type="entry name" value="RRM_dom"/>
</dbReference>
<keyword evidence="2 3" id="KW-0694">RNA-binding</keyword>
<feature type="compositionally biased region" description="Low complexity" evidence="4">
    <location>
        <begin position="31"/>
        <end position="41"/>
    </location>
</feature>
<feature type="domain" description="RRM" evidence="5">
    <location>
        <begin position="107"/>
        <end position="183"/>
    </location>
</feature>